<protein>
    <submittedName>
        <fullName evidence="2">Uncharacterized conserved protein YbjT, contains NAD(P)-binding and DUF2867 domains</fullName>
    </submittedName>
</protein>
<dbReference type="EMBL" id="FORP01000015">
    <property type="protein sequence ID" value="SFK18534.1"/>
    <property type="molecule type" value="Genomic_DNA"/>
</dbReference>
<dbReference type="InterPro" id="IPR051604">
    <property type="entry name" value="Ergot_Alk_Oxidoreductase"/>
</dbReference>
<dbReference type="PANTHER" id="PTHR43162:SF1">
    <property type="entry name" value="PRESTALK A DIFFERENTIATION PROTEIN A"/>
    <property type="match status" value="1"/>
</dbReference>
<organism evidence="2 3">
    <name type="scientific">Amycolatopsis sacchari</name>
    <dbReference type="NCBI Taxonomy" id="115433"/>
    <lineage>
        <taxon>Bacteria</taxon>
        <taxon>Bacillati</taxon>
        <taxon>Actinomycetota</taxon>
        <taxon>Actinomycetes</taxon>
        <taxon>Pseudonocardiales</taxon>
        <taxon>Pseudonocardiaceae</taxon>
        <taxon>Amycolatopsis</taxon>
    </lineage>
</organism>
<dbReference type="InterPro" id="IPR036291">
    <property type="entry name" value="NAD(P)-bd_dom_sf"/>
</dbReference>
<reference evidence="2 3" key="1">
    <citation type="submission" date="2016-10" db="EMBL/GenBank/DDBJ databases">
        <authorList>
            <person name="de Groot N.N."/>
        </authorList>
    </citation>
    <scope>NUCLEOTIDE SEQUENCE [LARGE SCALE GENOMIC DNA]</scope>
    <source>
        <strain evidence="2 3">DSM 44468</strain>
    </source>
</reference>
<dbReference type="AlphaFoldDB" id="A0A1I3XG58"/>
<feature type="domain" description="NmrA-like" evidence="1">
    <location>
        <begin position="12"/>
        <end position="240"/>
    </location>
</feature>
<dbReference type="Gene3D" id="3.40.50.720">
    <property type="entry name" value="NAD(P)-binding Rossmann-like Domain"/>
    <property type="match status" value="1"/>
</dbReference>
<keyword evidence="3" id="KW-1185">Reference proteome</keyword>
<sequence>MTTEPDTPAGPVLVTGATGRHGGTGAHVVHRLLEAGRPVRVLTRRPGAQARELRALGAEVVIGDLHDRRSLIPALRGVPLVYFAYPIDSGIVPAAANLASAARETDAPPRVVVMSMGPATPEHPSALGRAQWLAEEVLAWAGLDLTVLRIAAQFHENLKLLFTRSVRDESRIRNSFGRASVSWISGRDAAELASAALLHPERFAGRTVHHLAGTEMFSYPEVAGKLTELLGRTIDHRPVSVAEWHDELVALSAGGDDTVNVAMAGHISAVGGEIAERGMRLAADPARFEQLTGRRPTPLDDFLAAASAAWRP</sequence>
<dbReference type="Gene3D" id="3.90.25.10">
    <property type="entry name" value="UDP-galactose 4-epimerase, domain 1"/>
    <property type="match status" value="1"/>
</dbReference>
<name>A0A1I3XG58_9PSEU</name>
<accession>A0A1I3XG58</accession>
<dbReference type="STRING" id="115433.SAMN05421835_11582"/>
<dbReference type="Pfam" id="PF05368">
    <property type="entry name" value="NmrA"/>
    <property type="match status" value="1"/>
</dbReference>
<proteinExistence type="predicted"/>
<evidence type="ECO:0000259" key="1">
    <source>
        <dbReference type="Pfam" id="PF05368"/>
    </source>
</evidence>
<dbReference type="InterPro" id="IPR008030">
    <property type="entry name" value="NmrA-like"/>
</dbReference>
<gene>
    <name evidence="2" type="ORF">SAMN05421835_11582</name>
</gene>
<evidence type="ECO:0000313" key="3">
    <source>
        <dbReference type="Proteomes" id="UP000199025"/>
    </source>
</evidence>
<dbReference type="Proteomes" id="UP000199025">
    <property type="component" value="Unassembled WGS sequence"/>
</dbReference>
<dbReference type="PANTHER" id="PTHR43162">
    <property type="match status" value="1"/>
</dbReference>
<dbReference type="SUPFAM" id="SSF51735">
    <property type="entry name" value="NAD(P)-binding Rossmann-fold domains"/>
    <property type="match status" value="1"/>
</dbReference>
<dbReference type="OrthoDB" id="285016at2"/>
<dbReference type="RefSeq" id="WP_091511396.1">
    <property type="nucleotide sequence ID" value="NZ_FORP01000015.1"/>
</dbReference>
<evidence type="ECO:0000313" key="2">
    <source>
        <dbReference type="EMBL" id="SFK18534.1"/>
    </source>
</evidence>